<dbReference type="PANTHER" id="PTHR47721:SF2">
    <property type="entry name" value="OS01G0235100 PROTEIN"/>
    <property type="match status" value="1"/>
</dbReference>
<sequence length="220" mass="22352">MEAVGLSLQALPIFSSLCGAPNGAFNVSSGKKASDFPACSVCDGQDVSFKASGRGKFQSLFSPTASSDSHASLGPRGTQKLLLRNSIAANGARNAGSDISSERWKSSSATGGSGTETVEEVSGSAETEIAGRGIEVPPGGCAACGKAEKVGGCNGEGRIQGGIGAVPGFGWWPIKAFRPCPSFVESGGKYKRIGQSLDEVAFGRAASGDDLDISERLKGR</sequence>
<organism evidence="2 3">
    <name type="scientific">Riccia fluitans</name>
    <dbReference type="NCBI Taxonomy" id="41844"/>
    <lineage>
        <taxon>Eukaryota</taxon>
        <taxon>Viridiplantae</taxon>
        <taxon>Streptophyta</taxon>
        <taxon>Embryophyta</taxon>
        <taxon>Marchantiophyta</taxon>
        <taxon>Marchantiopsida</taxon>
        <taxon>Marchantiidae</taxon>
        <taxon>Marchantiales</taxon>
        <taxon>Ricciaceae</taxon>
        <taxon>Riccia</taxon>
    </lineage>
</organism>
<name>A0ABD1ZJI5_9MARC</name>
<evidence type="ECO:0000313" key="3">
    <source>
        <dbReference type="Proteomes" id="UP001605036"/>
    </source>
</evidence>
<dbReference type="EMBL" id="JBHFFA010000001">
    <property type="protein sequence ID" value="KAL2651615.1"/>
    <property type="molecule type" value="Genomic_DNA"/>
</dbReference>
<dbReference type="PANTHER" id="PTHR47721">
    <property type="entry name" value="OS01G0235100 PROTEIN"/>
    <property type="match status" value="1"/>
</dbReference>
<evidence type="ECO:0000313" key="2">
    <source>
        <dbReference type="EMBL" id="KAL2651615.1"/>
    </source>
</evidence>
<comment type="caution">
    <text evidence="2">The sequence shown here is derived from an EMBL/GenBank/DDBJ whole genome shotgun (WGS) entry which is preliminary data.</text>
</comment>
<feature type="region of interest" description="Disordered" evidence="1">
    <location>
        <begin position="93"/>
        <end position="126"/>
    </location>
</feature>
<keyword evidence="3" id="KW-1185">Reference proteome</keyword>
<proteinExistence type="predicted"/>
<evidence type="ECO:0000256" key="1">
    <source>
        <dbReference type="SAM" id="MobiDB-lite"/>
    </source>
</evidence>
<protein>
    <submittedName>
        <fullName evidence="2">Uncharacterized protein</fullName>
    </submittedName>
</protein>
<accession>A0ABD1ZJI5</accession>
<gene>
    <name evidence="2" type="ORF">R1flu_019743</name>
</gene>
<dbReference type="Proteomes" id="UP001605036">
    <property type="component" value="Unassembled WGS sequence"/>
</dbReference>
<dbReference type="AlphaFoldDB" id="A0ABD1ZJI5"/>
<reference evidence="2 3" key="1">
    <citation type="submission" date="2024-09" db="EMBL/GenBank/DDBJ databases">
        <title>Chromosome-scale assembly of Riccia fluitans.</title>
        <authorList>
            <person name="Paukszto L."/>
            <person name="Sawicki J."/>
            <person name="Karawczyk K."/>
            <person name="Piernik-Szablinska J."/>
            <person name="Szczecinska M."/>
            <person name="Mazdziarz M."/>
        </authorList>
    </citation>
    <scope>NUCLEOTIDE SEQUENCE [LARGE SCALE GENOMIC DNA]</scope>
    <source>
        <strain evidence="2">Rf_01</strain>
        <tissue evidence="2">Aerial parts of the thallus</tissue>
    </source>
</reference>